<evidence type="ECO:0000313" key="2">
    <source>
        <dbReference type="Ensembl" id="ENSPTRP00000064864.1"/>
    </source>
</evidence>
<dbReference type="EMBL" id="AACZ04064629">
    <property type="status" value="NOT_ANNOTATED_CDS"/>
    <property type="molecule type" value="Genomic_DNA"/>
</dbReference>
<dbReference type="Ensembl" id="ENSPTRT00000091062.1">
    <property type="protein sequence ID" value="ENSPTRP00000064864.1"/>
    <property type="gene ID" value="ENSPTRG00000044014.1"/>
</dbReference>
<name>A0A2I3RJK4_PANTR</name>
<accession>A0A2I3RJK4</accession>
<organism evidence="2 3">
    <name type="scientific">Pan troglodytes</name>
    <name type="common">Chimpanzee</name>
    <dbReference type="NCBI Taxonomy" id="9598"/>
    <lineage>
        <taxon>Eukaryota</taxon>
        <taxon>Metazoa</taxon>
        <taxon>Chordata</taxon>
        <taxon>Craniata</taxon>
        <taxon>Vertebrata</taxon>
        <taxon>Euteleostomi</taxon>
        <taxon>Mammalia</taxon>
        <taxon>Eutheria</taxon>
        <taxon>Euarchontoglires</taxon>
        <taxon>Primates</taxon>
        <taxon>Haplorrhini</taxon>
        <taxon>Catarrhini</taxon>
        <taxon>Hominidae</taxon>
        <taxon>Pan</taxon>
    </lineage>
</organism>
<reference evidence="2 3" key="1">
    <citation type="journal article" date="2005" name="Nature">
        <title>Initial sequence of the chimpanzee genome and comparison with the human genome.</title>
        <authorList>
            <consortium name="Chimpanzee sequencing and analysis consortium"/>
        </authorList>
    </citation>
    <scope>NUCLEOTIDE SEQUENCE [LARGE SCALE GENOMIC DNA]</scope>
</reference>
<reference evidence="2" key="3">
    <citation type="submission" date="2025-09" db="UniProtKB">
        <authorList>
            <consortium name="Ensembl"/>
        </authorList>
    </citation>
    <scope>IDENTIFICATION</scope>
</reference>
<keyword evidence="3" id="KW-1185">Reference proteome</keyword>
<dbReference type="OMA" id="KVECTCG"/>
<protein>
    <submittedName>
        <fullName evidence="2">Uncharacterized protein</fullName>
    </submittedName>
</protein>
<dbReference type="Proteomes" id="UP000002277">
    <property type="component" value="Chromosome 15"/>
</dbReference>
<dbReference type="InParanoid" id="A0A2I3RJK4"/>
<proteinExistence type="predicted"/>
<evidence type="ECO:0000313" key="3">
    <source>
        <dbReference type="Proteomes" id="UP000002277"/>
    </source>
</evidence>
<evidence type="ECO:0000256" key="1">
    <source>
        <dbReference type="SAM" id="MobiDB-lite"/>
    </source>
</evidence>
<reference evidence="2" key="2">
    <citation type="submission" date="2025-08" db="UniProtKB">
        <authorList>
            <consortium name="Ensembl"/>
        </authorList>
    </citation>
    <scope>IDENTIFICATION</scope>
</reference>
<dbReference type="Bgee" id="ENSPTRG00000044014">
    <property type="expression patterns" value="Expressed in lung and 13 other cell types or tissues"/>
</dbReference>
<sequence length="142" mass="16037">MFPEPVMVELGFQSRPDSALPPNEVESRDALSYTPSSPLGLGHHLHRTRSLNVDTDNWDEDKGKVECICGQRCAERGSRGLSGLEDQPLRIRGLEFHRKRELRPVFPLYREGDCGLGLLTWDSKGGRQERLMKSHLEELSGP</sequence>
<dbReference type="GeneTree" id="ENSGT00910000147041"/>
<feature type="region of interest" description="Disordered" evidence="1">
    <location>
        <begin position="12"/>
        <end position="39"/>
    </location>
</feature>
<dbReference type="AlphaFoldDB" id="A0A2I3RJK4"/>